<protein>
    <submittedName>
        <fullName evidence="2">Uncharacterized protein</fullName>
    </submittedName>
</protein>
<accession>A0A7R8Z9S6</accession>
<feature type="region of interest" description="Disordered" evidence="1">
    <location>
        <begin position="1"/>
        <end position="24"/>
    </location>
</feature>
<feature type="region of interest" description="Disordered" evidence="1">
    <location>
        <begin position="47"/>
        <end position="66"/>
    </location>
</feature>
<reference evidence="2" key="1">
    <citation type="submission" date="2020-11" db="EMBL/GenBank/DDBJ databases">
        <authorList>
            <person name="Tran Van P."/>
        </authorList>
    </citation>
    <scope>NUCLEOTIDE SEQUENCE</scope>
</reference>
<feature type="compositionally biased region" description="Polar residues" evidence="1">
    <location>
        <begin position="47"/>
        <end position="58"/>
    </location>
</feature>
<name>A0A7R8Z9S6_TIMDO</name>
<dbReference type="AlphaFoldDB" id="A0A7R8Z9S6"/>
<organism evidence="2">
    <name type="scientific">Timema douglasi</name>
    <name type="common">Walking stick</name>
    <dbReference type="NCBI Taxonomy" id="61478"/>
    <lineage>
        <taxon>Eukaryota</taxon>
        <taxon>Metazoa</taxon>
        <taxon>Ecdysozoa</taxon>
        <taxon>Arthropoda</taxon>
        <taxon>Hexapoda</taxon>
        <taxon>Insecta</taxon>
        <taxon>Pterygota</taxon>
        <taxon>Neoptera</taxon>
        <taxon>Polyneoptera</taxon>
        <taxon>Phasmatodea</taxon>
        <taxon>Timematodea</taxon>
        <taxon>Timematoidea</taxon>
        <taxon>Timematidae</taxon>
        <taxon>Timema</taxon>
    </lineage>
</organism>
<evidence type="ECO:0000313" key="2">
    <source>
        <dbReference type="EMBL" id="CAD7198801.1"/>
    </source>
</evidence>
<evidence type="ECO:0000256" key="1">
    <source>
        <dbReference type="SAM" id="MobiDB-lite"/>
    </source>
</evidence>
<proteinExistence type="predicted"/>
<sequence length="66" mass="7446">MATIDDATGIAAPTPNGVSPDDATSWEMGRIQYWYPPGEEVFDTRPLTTTYQDSNPDRWQSILLRE</sequence>
<dbReference type="EMBL" id="OA566376">
    <property type="protein sequence ID" value="CAD7198801.1"/>
    <property type="molecule type" value="Genomic_DNA"/>
</dbReference>
<gene>
    <name evidence="2" type="ORF">TDIB3V08_LOCUS5077</name>
</gene>